<keyword evidence="7" id="KW-0539">Nucleus</keyword>
<evidence type="ECO:0000256" key="9">
    <source>
        <dbReference type="SAM" id="MobiDB-lite"/>
    </source>
</evidence>
<dbReference type="PANTHER" id="PTHR14025">
    <property type="entry name" value="FANCONI ANEMIA GROUP M FANCM FAMILY MEMBER"/>
    <property type="match status" value="1"/>
</dbReference>
<feature type="region of interest" description="Disordered" evidence="9">
    <location>
        <begin position="1099"/>
        <end position="1126"/>
    </location>
</feature>
<protein>
    <recommendedName>
        <fullName evidence="8">ATP-dependent DNA helicase</fullName>
        <ecNumber evidence="8">3.6.4.12</ecNumber>
    </recommendedName>
</protein>
<evidence type="ECO:0000256" key="5">
    <source>
        <dbReference type="ARBA" id="ARBA00022806"/>
    </source>
</evidence>
<dbReference type="Pfam" id="PF04851">
    <property type="entry name" value="ResIII"/>
    <property type="match status" value="1"/>
</dbReference>
<proteinExistence type="inferred from homology"/>
<comment type="caution">
    <text evidence="12">The sequence shown here is derived from an EMBL/GenBank/DDBJ whole genome shotgun (WGS) entry which is preliminary data.</text>
</comment>
<feature type="compositionally biased region" description="Basic residues" evidence="9">
    <location>
        <begin position="890"/>
        <end position="901"/>
    </location>
</feature>
<dbReference type="Proteomes" id="UP000886523">
    <property type="component" value="Unassembled WGS sequence"/>
</dbReference>
<evidence type="ECO:0000256" key="3">
    <source>
        <dbReference type="ARBA" id="ARBA00022741"/>
    </source>
</evidence>
<dbReference type="OrthoDB" id="164902at2759"/>
<evidence type="ECO:0000259" key="11">
    <source>
        <dbReference type="PROSITE" id="PS51194"/>
    </source>
</evidence>
<accession>A0A9P6DRC2</accession>
<dbReference type="Gene3D" id="3.40.50.300">
    <property type="entry name" value="P-loop containing nucleotide triphosphate hydrolases"/>
    <property type="match status" value="2"/>
</dbReference>
<dbReference type="CDD" id="cd18033">
    <property type="entry name" value="DEXDc_FANCM"/>
    <property type="match status" value="1"/>
</dbReference>
<feature type="compositionally biased region" description="Acidic residues" evidence="9">
    <location>
        <begin position="851"/>
        <end position="860"/>
    </location>
</feature>
<dbReference type="EMBL" id="MU129081">
    <property type="protein sequence ID" value="KAF9507430.1"/>
    <property type="molecule type" value="Genomic_DNA"/>
</dbReference>
<dbReference type="CDD" id="cd12091">
    <property type="entry name" value="FANCM_ID"/>
    <property type="match status" value="1"/>
</dbReference>
<comment type="subcellular location">
    <subcellularLocation>
        <location evidence="1 8">Nucleus</location>
    </subcellularLocation>
</comment>
<keyword evidence="3" id="KW-0547">Nucleotide-binding</keyword>
<dbReference type="PROSITE" id="PS51192">
    <property type="entry name" value="HELICASE_ATP_BIND_1"/>
    <property type="match status" value="1"/>
</dbReference>
<evidence type="ECO:0000313" key="13">
    <source>
        <dbReference type="Proteomes" id="UP000886523"/>
    </source>
</evidence>
<evidence type="ECO:0000256" key="7">
    <source>
        <dbReference type="ARBA" id="ARBA00023242"/>
    </source>
</evidence>
<feature type="compositionally biased region" description="Polar residues" evidence="9">
    <location>
        <begin position="813"/>
        <end position="827"/>
    </location>
</feature>
<dbReference type="InterPro" id="IPR027417">
    <property type="entry name" value="P-loop_NTPase"/>
</dbReference>
<feature type="compositionally biased region" description="Polar residues" evidence="9">
    <location>
        <begin position="989"/>
        <end position="998"/>
    </location>
</feature>
<comment type="function">
    <text evidence="8">ATP-dependent DNA helicase involved in DNA damage repair by homologous recombination and in genome maintenance. Capable of unwinding D-loops. Plays a role in limiting crossover recombinants during mitotic DNA double-strand break (DSB) repair. Component of a FANCM-MHF complex which promotes gene conversion at blocked replication forks, probably by reversal of the stalled fork.</text>
</comment>
<dbReference type="InterPro" id="IPR001650">
    <property type="entry name" value="Helicase_C-like"/>
</dbReference>
<dbReference type="GO" id="GO:0005524">
    <property type="term" value="F:ATP binding"/>
    <property type="evidence" value="ECO:0007669"/>
    <property type="project" value="UniProtKB-UniRule"/>
</dbReference>
<comment type="catalytic activity">
    <reaction evidence="8">
        <text>ATP + H2O = ADP + phosphate + H(+)</text>
        <dbReference type="Rhea" id="RHEA:13065"/>
        <dbReference type="ChEBI" id="CHEBI:15377"/>
        <dbReference type="ChEBI" id="CHEBI:15378"/>
        <dbReference type="ChEBI" id="CHEBI:30616"/>
        <dbReference type="ChEBI" id="CHEBI:43474"/>
        <dbReference type="ChEBI" id="CHEBI:456216"/>
        <dbReference type="EC" id="3.6.4.12"/>
    </reaction>
</comment>
<feature type="region of interest" description="Disordered" evidence="9">
    <location>
        <begin position="150"/>
        <end position="201"/>
    </location>
</feature>
<feature type="domain" description="Helicase C-terminal" evidence="11">
    <location>
        <begin position="601"/>
        <end position="777"/>
    </location>
</feature>
<dbReference type="PANTHER" id="PTHR14025:SF20">
    <property type="entry name" value="FANCONI ANEMIA GROUP M PROTEIN"/>
    <property type="match status" value="1"/>
</dbReference>
<dbReference type="GO" id="GO:0005634">
    <property type="term" value="C:nucleus"/>
    <property type="evidence" value="ECO:0007669"/>
    <property type="project" value="UniProtKB-SubCell"/>
</dbReference>
<dbReference type="GO" id="GO:0045003">
    <property type="term" value="P:double-strand break repair via synthesis-dependent strand annealing"/>
    <property type="evidence" value="ECO:0007669"/>
    <property type="project" value="TreeGrafter"/>
</dbReference>
<evidence type="ECO:0000259" key="10">
    <source>
        <dbReference type="PROSITE" id="PS51192"/>
    </source>
</evidence>
<evidence type="ECO:0000256" key="1">
    <source>
        <dbReference type="ARBA" id="ARBA00004123"/>
    </source>
</evidence>
<sequence>MSDEFEFDELGSDILLELDALETNPPHPQLPKAIPTETTAAERRAARIARIERELNSNSSSISRVKTLATKPIPPPATRTIYTIPDEDDPIKGLDFPKKANSARSRPSPVVAVLNFSSDTFDDTDGFPMDEAALREIDRVVEAATSNKAGPSKLTQTTLTGGIIPPRANTNTTSLSNPRPPFSRTKSTTSNGGGGRSSMKTKKWDHTAFAKTGLRPTAASAKEFDLNQITDALIPAAPMKIQCDRNAATEWIYPLNHPKRDYQFNIVRKALFENTLVALPTGLGKTFVAGVVMLNYYRWFPEGKIVFLAPTKPLVAQQIEASHQTCGIPGSDAAELTGQLLPAARSRLVLGIQTGILYDAQTFMNDIAKNELVSPSSIILIVVDEAHRATGDYAYCTAVRYMMVKNPHFRILALTATPGSNAQAVQAIVDSMHISQIEIRDEGALDLRDYVHKKHMVQYVVEMPPEFAQVRDQIVKIMEKVYIPLGQIMPGADMRIMNEFRPTLKMRDLGPRDKWALGGLSILSSLARAMSYLLTESIEMCYDTLQALANGTTDADGKKIKKAKLVNEPLFRALIQDMERLRIAAAAEAGAGRMVHPKIDKLTSLLVQHFSSEIDDGGSGSDAREKNLAKGSKVMVFASYRQAVEQIVEELNRQDPLIRAHRFIGQAASKEGIKGLKQKEQLEVINQFKKGDFNTLVCTSIGEEGLDIGEVDLIVCYDSHKAPIKMLQRVGRTGRKKDGHIAVLVAEGKEEENFQKAKEAYADVQRIIFRGDQLELYGDVERLVPDDIKPQVREKVMEIQGYVKDTKRKRGSDNQPKSQLKNRSTSKAMKKTTMPRKIPNPLAHLDAIPADSDDEDDDLDADAHLAAHLNQPPAKKPRTSSSEKASPKTSKVKRTKKKKAAKSKDENSKKTVTSPAVSHGKPLSIRNGSHGFRSGRDLLDLMPVDESSEDDRPQSRARRDSSASSDSDDNIDVLPATTSRHSRSPSPEIPSSCTSSPERSLPNLETKSDVAKEKRPQPSPDWSEKIPSANASHWLLDSDSDDEQAHQVALFVEHRWLPSDVRPNLRLPMRRVETPLQTWDLLQRFQAWVTRPADTSIDSVDSPFPVRGPGRRRTAPGNSRIGNGDDEVVDIDTSVEISTGGSPAVRRPRRRQRVVVISSPESREVALPPSERQIVVYQLWDKPNAFVGMEAEHSGDEVSQGSTDSEGVEDDYDREFIAAAATQAPDGYDQDAIYRQGLLTQAPASLKFHSKPVRTGAFGSNKTFGRDRPGVAARQRALSSSPPVSGSDDYDFGSFVVEDEDISMLSES</sequence>
<keyword evidence="4" id="KW-0378">Hydrolase</keyword>
<dbReference type="GO" id="GO:0016787">
    <property type="term" value="F:hydrolase activity"/>
    <property type="evidence" value="ECO:0007669"/>
    <property type="project" value="UniProtKB-KW"/>
</dbReference>
<feature type="compositionally biased region" description="Polar residues" evidence="9">
    <location>
        <begin position="168"/>
        <end position="177"/>
    </location>
</feature>
<organism evidence="12 13">
    <name type="scientific">Hydnum rufescens UP504</name>
    <dbReference type="NCBI Taxonomy" id="1448309"/>
    <lineage>
        <taxon>Eukaryota</taxon>
        <taxon>Fungi</taxon>
        <taxon>Dikarya</taxon>
        <taxon>Basidiomycota</taxon>
        <taxon>Agaricomycotina</taxon>
        <taxon>Agaricomycetes</taxon>
        <taxon>Cantharellales</taxon>
        <taxon>Hydnaceae</taxon>
        <taxon>Hydnum</taxon>
    </lineage>
</organism>
<evidence type="ECO:0000256" key="4">
    <source>
        <dbReference type="ARBA" id="ARBA00022801"/>
    </source>
</evidence>
<dbReference type="InterPro" id="IPR039686">
    <property type="entry name" value="FANCM/Mph1-like_ID"/>
</dbReference>
<evidence type="ECO:0000256" key="8">
    <source>
        <dbReference type="RuleBase" id="RU367027"/>
    </source>
</evidence>
<dbReference type="CDD" id="cd18801">
    <property type="entry name" value="SF2_C_FANCM_Hef"/>
    <property type="match status" value="1"/>
</dbReference>
<dbReference type="Pfam" id="PF00271">
    <property type="entry name" value="Helicase_C"/>
    <property type="match status" value="1"/>
</dbReference>
<dbReference type="GO" id="GO:0043138">
    <property type="term" value="F:3'-5' DNA helicase activity"/>
    <property type="evidence" value="ECO:0007669"/>
    <property type="project" value="InterPro"/>
</dbReference>
<feature type="compositionally biased region" description="Basic and acidic residues" evidence="9">
    <location>
        <begin position="950"/>
        <end position="961"/>
    </location>
</feature>
<dbReference type="PROSITE" id="PS51194">
    <property type="entry name" value="HELICASE_CTER"/>
    <property type="match status" value="1"/>
</dbReference>
<comment type="subunit">
    <text evidence="8">Interacts with the MHF histone-fold complex to form the FANCM-MHF complex.</text>
</comment>
<dbReference type="GO" id="GO:0000400">
    <property type="term" value="F:four-way junction DNA binding"/>
    <property type="evidence" value="ECO:0007669"/>
    <property type="project" value="TreeGrafter"/>
</dbReference>
<keyword evidence="5" id="KW-0347">Helicase</keyword>
<reference evidence="12" key="1">
    <citation type="journal article" date="2020" name="Nat. Commun.">
        <title>Large-scale genome sequencing of mycorrhizal fungi provides insights into the early evolution of symbiotic traits.</title>
        <authorList>
            <person name="Miyauchi S."/>
            <person name="Kiss E."/>
            <person name="Kuo A."/>
            <person name="Drula E."/>
            <person name="Kohler A."/>
            <person name="Sanchez-Garcia M."/>
            <person name="Morin E."/>
            <person name="Andreopoulos B."/>
            <person name="Barry K.W."/>
            <person name="Bonito G."/>
            <person name="Buee M."/>
            <person name="Carver A."/>
            <person name="Chen C."/>
            <person name="Cichocki N."/>
            <person name="Clum A."/>
            <person name="Culley D."/>
            <person name="Crous P.W."/>
            <person name="Fauchery L."/>
            <person name="Girlanda M."/>
            <person name="Hayes R.D."/>
            <person name="Keri Z."/>
            <person name="LaButti K."/>
            <person name="Lipzen A."/>
            <person name="Lombard V."/>
            <person name="Magnuson J."/>
            <person name="Maillard F."/>
            <person name="Murat C."/>
            <person name="Nolan M."/>
            <person name="Ohm R.A."/>
            <person name="Pangilinan J."/>
            <person name="Pereira M.F."/>
            <person name="Perotto S."/>
            <person name="Peter M."/>
            <person name="Pfister S."/>
            <person name="Riley R."/>
            <person name="Sitrit Y."/>
            <person name="Stielow J.B."/>
            <person name="Szollosi G."/>
            <person name="Zifcakova L."/>
            <person name="Stursova M."/>
            <person name="Spatafora J.W."/>
            <person name="Tedersoo L."/>
            <person name="Vaario L.M."/>
            <person name="Yamada A."/>
            <person name="Yan M."/>
            <person name="Wang P."/>
            <person name="Xu J."/>
            <person name="Bruns T."/>
            <person name="Baldrian P."/>
            <person name="Vilgalys R."/>
            <person name="Dunand C."/>
            <person name="Henrissat B."/>
            <person name="Grigoriev I.V."/>
            <person name="Hibbett D."/>
            <person name="Nagy L.G."/>
            <person name="Martin F.M."/>
        </authorList>
    </citation>
    <scope>NUCLEOTIDE SEQUENCE</scope>
    <source>
        <strain evidence="12">UP504</strain>
    </source>
</reference>
<feature type="domain" description="Helicase ATP-binding" evidence="10">
    <location>
        <begin position="266"/>
        <end position="436"/>
    </location>
</feature>
<dbReference type="InterPro" id="IPR006935">
    <property type="entry name" value="Helicase/UvrB_N"/>
</dbReference>
<evidence type="ECO:0000313" key="12">
    <source>
        <dbReference type="EMBL" id="KAF9507430.1"/>
    </source>
</evidence>
<dbReference type="InterPro" id="IPR014001">
    <property type="entry name" value="Helicase_ATP-bd"/>
</dbReference>
<dbReference type="InterPro" id="IPR044749">
    <property type="entry name" value="FANCM_DEXDc"/>
</dbReference>
<gene>
    <name evidence="12" type="ORF">BS47DRAFT_1398622</name>
</gene>
<dbReference type="GO" id="GO:0009378">
    <property type="term" value="F:four-way junction helicase activity"/>
    <property type="evidence" value="ECO:0007669"/>
    <property type="project" value="TreeGrafter"/>
</dbReference>
<dbReference type="GO" id="GO:0036297">
    <property type="term" value="P:interstrand cross-link repair"/>
    <property type="evidence" value="ECO:0007669"/>
    <property type="project" value="TreeGrafter"/>
</dbReference>
<keyword evidence="6" id="KW-0067">ATP-binding</keyword>
<feature type="compositionally biased region" description="Polar residues" evidence="9">
    <location>
        <begin position="150"/>
        <end position="160"/>
    </location>
</feature>
<name>A0A9P6DRC2_9AGAM</name>
<comment type="similarity">
    <text evidence="2 8">Belongs to the DEAD box helicase family. DEAH subfamily. FANCM sub-subfamily.</text>
</comment>
<feature type="region of interest" description="Disordered" evidence="9">
    <location>
        <begin position="801"/>
        <end position="1026"/>
    </location>
</feature>
<feature type="region of interest" description="Disordered" evidence="9">
    <location>
        <begin position="1252"/>
        <end position="1292"/>
    </location>
</feature>
<evidence type="ECO:0000256" key="2">
    <source>
        <dbReference type="ARBA" id="ARBA00009889"/>
    </source>
</evidence>
<evidence type="ECO:0000256" key="6">
    <source>
        <dbReference type="ARBA" id="ARBA00022840"/>
    </source>
</evidence>
<dbReference type="SMART" id="SM00490">
    <property type="entry name" value="HELICc"/>
    <property type="match status" value="1"/>
</dbReference>
<dbReference type="EC" id="3.6.4.12" evidence="8"/>
<dbReference type="SMART" id="SM00487">
    <property type="entry name" value="DEXDc"/>
    <property type="match status" value="1"/>
</dbReference>
<feature type="compositionally biased region" description="Basic and acidic residues" evidence="9">
    <location>
        <begin position="1006"/>
        <end position="1016"/>
    </location>
</feature>
<dbReference type="SUPFAM" id="SSF52540">
    <property type="entry name" value="P-loop containing nucleoside triphosphate hydrolases"/>
    <property type="match status" value="1"/>
</dbReference>
<keyword evidence="13" id="KW-1185">Reference proteome</keyword>